<feature type="signal peptide" evidence="2">
    <location>
        <begin position="1"/>
        <end position="18"/>
    </location>
</feature>
<dbReference type="InterPro" id="IPR057131">
    <property type="entry name" value="Fn3_nem"/>
</dbReference>
<feature type="transmembrane region" description="Helical" evidence="1">
    <location>
        <begin position="854"/>
        <end position="879"/>
    </location>
</feature>
<evidence type="ECO:0000313" key="4">
    <source>
        <dbReference type="Proteomes" id="UP000046392"/>
    </source>
</evidence>
<name>A0A0N5BQB2_STREA</name>
<accession>A0A0N5BQB2</accession>
<protein>
    <submittedName>
        <fullName evidence="5">Protein kinase domain-containing protein</fullName>
    </submittedName>
</protein>
<evidence type="ECO:0000256" key="1">
    <source>
        <dbReference type="SAM" id="Phobius"/>
    </source>
</evidence>
<keyword evidence="4" id="KW-1185">Reference proteome</keyword>
<dbReference type="AlphaFoldDB" id="A0A0N5BQB2"/>
<reference evidence="5" key="1">
    <citation type="submission" date="2017-02" db="UniProtKB">
        <authorList>
            <consortium name="WormBaseParasite"/>
        </authorList>
    </citation>
    <scope>IDENTIFICATION</scope>
</reference>
<keyword evidence="2" id="KW-0732">Signal</keyword>
<feature type="domain" description="Fibronectin type-III" evidence="3">
    <location>
        <begin position="305"/>
        <end position="434"/>
    </location>
</feature>
<keyword evidence="1" id="KW-1133">Transmembrane helix</keyword>
<dbReference type="Pfam" id="PF24221">
    <property type="entry name" value="Fn3_nematode"/>
    <property type="match status" value="1"/>
</dbReference>
<dbReference type="WBParaSite" id="SPAL_0000807900.1">
    <property type="protein sequence ID" value="SPAL_0000807900.1"/>
    <property type="gene ID" value="SPAL_0000807900"/>
</dbReference>
<keyword evidence="1" id="KW-0812">Transmembrane</keyword>
<evidence type="ECO:0000259" key="3">
    <source>
        <dbReference type="Pfam" id="PF24221"/>
    </source>
</evidence>
<dbReference type="Proteomes" id="UP000046392">
    <property type="component" value="Unplaced"/>
</dbReference>
<evidence type="ECO:0000256" key="2">
    <source>
        <dbReference type="SAM" id="SignalP"/>
    </source>
</evidence>
<feature type="chain" id="PRO_5005894964" evidence="2">
    <location>
        <begin position="19"/>
        <end position="983"/>
    </location>
</feature>
<keyword evidence="1" id="KW-0472">Membrane</keyword>
<evidence type="ECO:0000313" key="5">
    <source>
        <dbReference type="WBParaSite" id="SPAL_0000807900.1"/>
    </source>
</evidence>
<sequence>MKLFYLFLFFVFAYHSYGIPSQRTRCAVECYSSCVFAGIRQALSCNCTLQVLSTSNCTSVDEDMLTTELEPSNSISVWSQYISAHAIQLKIQSFPSAFIYIFEYTQTNTSIKDEDKEWIYGGSSSTPSISFSISDICSEYQFRVIIILKTTDPTRFMRVLSPIVIPQQLPNIDISPEKISIQMPEILDDGRNIKVSFSWALPNGYMSYDIFGYESPQAYSINCFSNPNAVLNEEEYDKPSVEVLKSGGGMMIWTLPIDYLKQECRIWMEVKMVPRCSKVETTDISTPIDLDCDAFPKLSSCGRSNMTTQCIDVIDIWGEDKTTNIHWQKPQNLGSDEKFFHIIFGKAKQIGAFPYTMWKIEDHQETVVDTSTTHLQIETEPNTPYAVQVCTIKDSSTMETGAEKNGYVIPFVCSYCQMKDRTTDNRYCLECQKIEQRMPTFNALCPRDNYCKVPVKLGHGNKKDKQNDIKTVIGDTRRINEDKKVNKASFNITRNGFGTITDLSYFTKNSDNADRQFVSKTMADISPIPISSNENNNIKGTVQAVEVKAIVNDRVDDDVASSTIETIHPTTIVTPLKTVHSHSQDVLTKKIHILNTEQKITTQSTTTTTTTTSIPTTTTTTITTTKKTTPQTTTKMTLNTISQFQLNNNNLYQGPCRMRSGIICEYGCRSEASCSCPPYLNTSCIRGLSCPPIPDTIAYYNQSTSTINIINKSFFTNITTNQNFVKSFTHLYLEISESLRGLDVKRIYKNIDLKDGGRVRDLNSSGVQFQMNNHISYKQGSLNIYTVNLCLYNDTVIKGGPSTYYTKLTPLPFATIKDYMDRYQFNSIKVLPEETYKTMKNKSPPETPRNKSSIFTYLIPFIIIVITIFIISLLIYYCFVKRYKRLGNVAFYNTVHNPLRSTLQLSAYRPTIEHLPNDYFINTLDVSNVLPRVKIPSSFNEGIYHENNLQRLSTNYINTAYDRDSQEVSLSEETIVKVDERRI</sequence>
<organism evidence="4 5">
    <name type="scientific">Strongyloides papillosus</name>
    <name type="common">Intestinal threadworm</name>
    <dbReference type="NCBI Taxonomy" id="174720"/>
    <lineage>
        <taxon>Eukaryota</taxon>
        <taxon>Metazoa</taxon>
        <taxon>Ecdysozoa</taxon>
        <taxon>Nematoda</taxon>
        <taxon>Chromadorea</taxon>
        <taxon>Rhabditida</taxon>
        <taxon>Tylenchina</taxon>
        <taxon>Panagrolaimomorpha</taxon>
        <taxon>Strongyloidoidea</taxon>
        <taxon>Strongyloididae</taxon>
        <taxon>Strongyloides</taxon>
    </lineage>
</organism>
<proteinExistence type="predicted"/>